<dbReference type="InterPro" id="IPR036052">
    <property type="entry name" value="TrpB-like_PALP_sf"/>
</dbReference>
<accession>A0A7L5A310</accession>
<dbReference type="GO" id="GO:0019148">
    <property type="term" value="F:D-cysteine desulfhydrase activity"/>
    <property type="evidence" value="ECO:0007669"/>
    <property type="project" value="TreeGrafter"/>
</dbReference>
<comment type="similarity">
    <text evidence="2">Belongs to the ACC deaminase/D-cysteine desulfhydrase family.</text>
</comment>
<evidence type="ECO:0000256" key="1">
    <source>
        <dbReference type="ARBA" id="ARBA00001933"/>
    </source>
</evidence>
<comment type="cofactor">
    <cofactor evidence="1">
        <name>pyridoxal 5'-phosphate</name>
        <dbReference type="ChEBI" id="CHEBI:597326"/>
    </cofactor>
</comment>
<comment type="caution">
    <text evidence="4">The sequence shown here is derived from an EMBL/GenBank/DDBJ whole genome shotgun (WGS) entry which is preliminary data.</text>
</comment>
<proteinExistence type="inferred from homology"/>
<gene>
    <name evidence="4" type="ORF">F0P96_14815</name>
</gene>
<protein>
    <submittedName>
        <fullName evidence="4">1-aminocyclopropane-1-carboxylate deaminase/D-cysteine desulfhydrase</fullName>
    </submittedName>
</protein>
<sequence length="303" mass="32777">MTDLPEPVAERRGVRLRVLRDDLHHPELPGNKWRKLKYNLLAAREQGHAALLTFGGAYSNHLAAVATAGRLYGFRTIGIVRGDELEPHNPTLTACAAQGMQLHFVSREDYRRRHDAAWLADVLQRLGPAYVLPEGGTNALAVRGCAEIVSELEAAHEPFDALTVACGTGGTLAGLVLGSQGHQQVVGVSALKGSGGSLRAEVERWVQQTAGRTFGNWELRTEFHFGGYARYSVPLLAFIEQFYQRHGVLLDPVYTGKLLYGTLALVEAGHFPRGSTVVAVHTGGLQGWAGFAARFGVRPPAAV</sequence>
<evidence type="ECO:0000313" key="4">
    <source>
        <dbReference type="EMBL" id="KAA9331697.1"/>
    </source>
</evidence>
<dbReference type="PANTHER" id="PTHR43780">
    <property type="entry name" value="1-AMINOCYCLOPROPANE-1-CARBOXYLATE DEAMINASE-RELATED"/>
    <property type="match status" value="1"/>
</dbReference>
<dbReference type="AlphaFoldDB" id="A0A7L5A310"/>
<keyword evidence="3" id="KW-0663">Pyridoxal phosphate</keyword>
<dbReference type="InterPro" id="IPR027278">
    <property type="entry name" value="ACCD_DCysDesulf"/>
</dbReference>
<dbReference type="SUPFAM" id="SSF53686">
    <property type="entry name" value="Tryptophan synthase beta subunit-like PLP-dependent enzymes"/>
    <property type="match status" value="1"/>
</dbReference>
<dbReference type="PIRSF" id="PIRSF006278">
    <property type="entry name" value="ACCD_DCysDesulf"/>
    <property type="match status" value="1"/>
</dbReference>
<dbReference type="Gene3D" id="3.40.50.1100">
    <property type="match status" value="2"/>
</dbReference>
<keyword evidence="5" id="KW-1185">Reference proteome</keyword>
<organism evidence="4 5">
    <name type="scientific">Hymenobacter busanensis</name>
    <dbReference type="NCBI Taxonomy" id="2607656"/>
    <lineage>
        <taxon>Bacteria</taxon>
        <taxon>Pseudomonadati</taxon>
        <taxon>Bacteroidota</taxon>
        <taxon>Cytophagia</taxon>
        <taxon>Cytophagales</taxon>
        <taxon>Hymenobacteraceae</taxon>
        <taxon>Hymenobacter</taxon>
    </lineage>
</organism>
<evidence type="ECO:0000256" key="2">
    <source>
        <dbReference type="ARBA" id="ARBA00008639"/>
    </source>
</evidence>
<reference evidence="4 5" key="1">
    <citation type="submission" date="2019-09" db="EMBL/GenBank/DDBJ databases">
        <title>Genome sequence of Hymenobacter sp. M3.</title>
        <authorList>
            <person name="Srinivasan S."/>
        </authorList>
    </citation>
    <scope>NUCLEOTIDE SEQUENCE [LARGE SCALE GENOMIC DNA]</scope>
    <source>
        <strain evidence="4 5">M3</strain>
    </source>
</reference>
<name>A0A7L5A310_9BACT</name>
<dbReference type="InterPro" id="IPR001926">
    <property type="entry name" value="TrpB-like_PALP"/>
</dbReference>
<dbReference type="EMBL" id="VTWU01000005">
    <property type="protein sequence ID" value="KAA9331697.1"/>
    <property type="molecule type" value="Genomic_DNA"/>
</dbReference>
<evidence type="ECO:0000256" key="3">
    <source>
        <dbReference type="ARBA" id="ARBA00022898"/>
    </source>
</evidence>
<dbReference type="Pfam" id="PF00291">
    <property type="entry name" value="PALP"/>
    <property type="match status" value="1"/>
</dbReference>
<dbReference type="Proteomes" id="UP000326380">
    <property type="component" value="Unassembled WGS sequence"/>
</dbReference>
<evidence type="ECO:0000313" key="5">
    <source>
        <dbReference type="Proteomes" id="UP000326380"/>
    </source>
</evidence>
<dbReference type="PANTHER" id="PTHR43780:SF2">
    <property type="entry name" value="1-AMINOCYCLOPROPANE-1-CARBOXYLATE DEAMINASE-RELATED"/>
    <property type="match status" value="1"/>
</dbReference>